<sequence>MLLPRIDSLLWPSMRRDSGIGGRMKLNSILNTNKFPSDTPDRVMQYEVPHYPPPAHHDMSSSAPAPQYTQNLYVPAGRIKSENGSERGVSPHPSDPSSRYSSQAPPAIHPAAYPPQGLNSLGPGMRYPSPSQLHQQMPLIQHTYHPTSNDPAYAQPPMNAAPPPV</sequence>
<feature type="non-terminal residue" evidence="2">
    <location>
        <position position="165"/>
    </location>
</feature>
<evidence type="ECO:0000256" key="1">
    <source>
        <dbReference type="SAM" id="MobiDB-lite"/>
    </source>
</evidence>
<feature type="compositionally biased region" description="Low complexity" evidence="1">
    <location>
        <begin position="104"/>
        <end position="115"/>
    </location>
</feature>
<dbReference type="EMBL" id="JAHFXS010003611">
    <property type="protein sequence ID" value="KAG9967760.1"/>
    <property type="molecule type" value="Genomic_DNA"/>
</dbReference>
<reference evidence="2" key="1">
    <citation type="journal article" date="2021" name="J Fungi (Basel)">
        <title>Virulence traits and population genomics of the black yeast Aureobasidium melanogenum.</title>
        <authorList>
            <person name="Cernosa A."/>
            <person name="Sun X."/>
            <person name="Gostincar C."/>
            <person name="Fang C."/>
            <person name="Gunde-Cimerman N."/>
            <person name="Song Z."/>
        </authorList>
    </citation>
    <scope>NUCLEOTIDE SEQUENCE</scope>
    <source>
        <strain evidence="2">EXF-9298</strain>
    </source>
</reference>
<reference evidence="2" key="2">
    <citation type="submission" date="2021-08" db="EMBL/GenBank/DDBJ databases">
        <authorList>
            <person name="Gostincar C."/>
            <person name="Sun X."/>
            <person name="Song Z."/>
            <person name="Gunde-Cimerman N."/>
        </authorList>
    </citation>
    <scope>NUCLEOTIDE SEQUENCE</scope>
    <source>
        <strain evidence="2">EXF-9298</strain>
    </source>
</reference>
<name>A0A9P8FB16_AURME</name>
<feature type="compositionally biased region" description="Polar residues" evidence="1">
    <location>
        <begin position="60"/>
        <end position="72"/>
    </location>
</feature>
<feature type="region of interest" description="Disordered" evidence="1">
    <location>
        <begin position="50"/>
        <end position="165"/>
    </location>
</feature>
<keyword evidence="3" id="KW-1185">Reference proteome</keyword>
<evidence type="ECO:0000313" key="2">
    <source>
        <dbReference type="EMBL" id="KAG9967760.1"/>
    </source>
</evidence>
<accession>A0A9P8FB16</accession>
<dbReference type="Proteomes" id="UP000729357">
    <property type="component" value="Unassembled WGS sequence"/>
</dbReference>
<protein>
    <submittedName>
        <fullName evidence="2">Uncharacterized protein</fullName>
    </submittedName>
</protein>
<proteinExistence type="predicted"/>
<comment type="caution">
    <text evidence="2">The sequence shown here is derived from an EMBL/GenBank/DDBJ whole genome shotgun (WGS) entry which is preliminary data.</text>
</comment>
<evidence type="ECO:0000313" key="3">
    <source>
        <dbReference type="Proteomes" id="UP000729357"/>
    </source>
</evidence>
<organism evidence="2 3">
    <name type="scientific">Aureobasidium melanogenum</name>
    <name type="common">Aureobasidium pullulans var. melanogenum</name>
    <dbReference type="NCBI Taxonomy" id="46634"/>
    <lineage>
        <taxon>Eukaryota</taxon>
        <taxon>Fungi</taxon>
        <taxon>Dikarya</taxon>
        <taxon>Ascomycota</taxon>
        <taxon>Pezizomycotina</taxon>
        <taxon>Dothideomycetes</taxon>
        <taxon>Dothideomycetidae</taxon>
        <taxon>Dothideales</taxon>
        <taxon>Saccotheciaceae</taxon>
        <taxon>Aureobasidium</taxon>
    </lineage>
</organism>
<gene>
    <name evidence="2" type="ORF">KCU98_g16166</name>
</gene>
<dbReference type="AlphaFoldDB" id="A0A9P8FB16"/>